<dbReference type="AlphaFoldDB" id="A0A974XEU9"/>
<dbReference type="RefSeq" id="WP_207299903.1">
    <property type="nucleotide sequence ID" value="NZ_CP071444.1"/>
</dbReference>
<organism evidence="2 3">
    <name type="scientific">Alkalibacter rhizosphaerae</name>
    <dbReference type="NCBI Taxonomy" id="2815577"/>
    <lineage>
        <taxon>Bacteria</taxon>
        <taxon>Bacillati</taxon>
        <taxon>Bacillota</taxon>
        <taxon>Clostridia</taxon>
        <taxon>Eubacteriales</taxon>
        <taxon>Eubacteriaceae</taxon>
        <taxon>Alkalibacter</taxon>
    </lineage>
</organism>
<sequence length="532" mass="60899">MGIPMILGVTGHRDLIEEHEMVLEKIVHDQLKRLINTYPHTKLHMVNSLAAGADQLCAKMALELGIELVAVLPMEKKEYEKDFQGKSLETFRSCLHQAKEVFVAPVKEKSTIKDRDFYYRQAGIYIASVSHLLLALWDGNKEDVSNCGTAAVVDFMLHPFYNSEDSPFKAMNDGAVLQISTPRKSNPNITDPFEIYLHENDPGVLAYSLNQTDRFNQDAATIPIRDSNNLLDQELLPLLGPICKEMHENFQISDGLSVAFRDKYLRSMLQISIFAVMMVLAFLLYNQLDQGSLLIGYGLFLLSMFVVLRRTNNRKYQQKYLEYRVLSESIRVQFYLLLIGIHHNICENLTWPNRPNNIWIRDGVTSLLAGSPENAILSSKELKELWIEDQLSYHIKKRKEDIKKEALQSLTKKIMMGASIVSFLFICVLRLIDPLVYAGTVDLDLVRKAFDLFMGVISSAAVFTSNYYGKLSLNRKIADHDKMIQLYRLASTLYEHPGFQKELVFKELAKESMIENGDWLTYCRQESLSMLI</sequence>
<proteinExistence type="predicted"/>
<feature type="transmembrane region" description="Helical" evidence="1">
    <location>
        <begin position="414"/>
        <end position="432"/>
    </location>
</feature>
<feature type="transmembrane region" description="Helical" evidence="1">
    <location>
        <begin position="291"/>
        <end position="308"/>
    </location>
</feature>
<dbReference type="Gene3D" id="3.40.50.450">
    <property type="match status" value="1"/>
</dbReference>
<keyword evidence="1" id="KW-1133">Transmembrane helix</keyword>
<keyword evidence="1" id="KW-0472">Membrane</keyword>
<evidence type="ECO:0000256" key="1">
    <source>
        <dbReference type="SAM" id="Phobius"/>
    </source>
</evidence>
<accession>A0A974XEU9</accession>
<evidence type="ECO:0000313" key="2">
    <source>
        <dbReference type="EMBL" id="QSX08562.1"/>
    </source>
</evidence>
<dbReference type="KEGG" id="alka:J0B03_00255"/>
<protein>
    <recommendedName>
        <fullName evidence="4">SMODS and SLOG-associating 2TM effector domain-containing protein</fullName>
    </recommendedName>
</protein>
<dbReference type="Proteomes" id="UP000663499">
    <property type="component" value="Chromosome"/>
</dbReference>
<reference evidence="2" key="1">
    <citation type="submission" date="2021-03" db="EMBL/GenBank/DDBJ databases">
        <title>Alkalibacter marinus sp. nov., isolated from tidal flat sediment.</title>
        <authorList>
            <person name="Namirimu T."/>
            <person name="Yang J.-A."/>
            <person name="Yang S.-H."/>
            <person name="Kim Y.-J."/>
            <person name="Kwon K.K."/>
        </authorList>
    </citation>
    <scope>NUCLEOTIDE SEQUENCE</scope>
    <source>
        <strain evidence="2">ES005</strain>
    </source>
</reference>
<evidence type="ECO:0000313" key="3">
    <source>
        <dbReference type="Proteomes" id="UP000663499"/>
    </source>
</evidence>
<name>A0A974XEU9_9FIRM</name>
<feature type="transmembrane region" description="Helical" evidence="1">
    <location>
        <begin position="267"/>
        <end position="285"/>
    </location>
</feature>
<dbReference type="SUPFAM" id="SSF102405">
    <property type="entry name" value="MCP/YpsA-like"/>
    <property type="match status" value="1"/>
</dbReference>
<dbReference type="EMBL" id="CP071444">
    <property type="protein sequence ID" value="QSX08562.1"/>
    <property type="molecule type" value="Genomic_DNA"/>
</dbReference>
<keyword evidence="1" id="KW-0812">Transmembrane</keyword>
<evidence type="ECO:0008006" key="4">
    <source>
        <dbReference type="Google" id="ProtNLM"/>
    </source>
</evidence>
<gene>
    <name evidence="2" type="ORF">J0B03_00255</name>
</gene>
<keyword evidence="3" id="KW-1185">Reference proteome</keyword>
<feature type="transmembrane region" description="Helical" evidence="1">
    <location>
        <begin position="452"/>
        <end position="469"/>
    </location>
</feature>